<evidence type="ECO:0000313" key="2">
    <source>
        <dbReference type="EMBL" id="HGE65874.1"/>
    </source>
</evidence>
<evidence type="ECO:0000259" key="1">
    <source>
        <dbReference type="SMART" id="SM00849"/>
    </source>
</evidence>
<evidence type="ECO:0000313" key="4">
    <source>
        <dbReference type="EMBL" id="HHF47910.1"/>
    </source>
</evidence>
<dbReference type="AlphaFoldDB" id="A0A7C3UD70"/>
<dbReference type="InterPro" id="IPR036866">
    <property type="entry name" value="RibonucZ/Hydroxyglut_hydro"/>
</dbReference>
<dbReference type="EMBL" id="DTAK01000028">
    <property type="protein sequence ID" value="HGU59403.1"/>
    <property type="molecule type" value="Genomic_DNA"/>
</dbReference>
<dbReference type="GO" id="GO:0016787">
    <property type="term" value="F:hydrolase activity"/>
    <property type="evidence" value="ECO:0007669"/>
    <property type="project" value="UniProtKB-KW"/>
</dbReference>
<dbReference type="Gene3D" id="3.60.15.10">
    <property type="entry name" value="Ribonuclease Z/Hydroxyacylglutathione hydrolase-like"/>
    <property type="match status" value="1"/>
</dbReference>
<dbReference type="InterPro" id="IPR001279">
    <property type="entry name" value="Metallo-B-lactamas"/>
</dbReference>
<comment type="caution">
    <text evidence="2">The sequence shown here is derived from an EMBL/GenBank/DDBJ whole genome shotgun (WGS) entry which is preliminary data.</text>
</comment>
<name>A0A7C3UD70_9EURY</name>
<evidence type="ECO:0000313" key="3">
    <source>
        <dbReference type="EMBL" id="HGU59403.1"/>
    </source>
</evidence>
<accession>A0A7C3UD70</accession>
<dbReference type="SUPFAM" id="SSF56281">
    <property type="entry name" value="Metallo-hydrolase/oxidoreductase"/>
    <property type="match status" value="1"/>
</dbReference>
<proteinExistence type="predicted"/>
<dbReference type="InterPro" id="IPR050114">
    <property type="entry name" value="UPF0173_UPF0282_UlaG_hydrolase"/>
</dbReference>
<dbReference type="Pfam" id="PF13483">
    <property type="entry name" value="Lactamase_B_3"/>
    <property type="match status" value="1"/>
</dbReference>
<organism evidence="2">
    <name type="scientific">Geoglobus ahangari</name>
    <dbReference type="NCBI Taxonomy" id="113653"/>
    <lineage>
        <taxon>Archaea</taxon>
        <taxon>Methanobacteriati</taxon>
        <taxon>Methanobacteriota</taxon>
        <taxon>Archaeoglobi</taxon>
        <taxon>Archaeoglobales</taxon>
        <taxon>Archaeoglobaceae</taxon>
        <taxon>Geoglobus</taxon>
    </lineage>
</organism>
<reference evidence="2" key="1">
    <citation type="journal article" date="2020" name="mSystems">
        <title>Genome- and Community-Level Interaction Insights into Carbon Utilization and Element Cycling Functions of Hydrothermarchaeota in Hydrothermal Sediment.</title>
        <authorList>
            <person name="Zhou Z."/>
            <person name="Liu Y."/>
            <person name="Xu W."/>
            <person name="Pan J."/>
            <person name="Luo Z.H."/>
            <person name="Li M."/>
        </authorList>
    </citation>
    <scope>NUCLEOTIDE SEQUENCE [LARGE SCALE GENOMIC DNA]</scope>
    <source>
        <strain evidence="4">SpSt-10</strain>
        <strain evidence="3">SpSt-62</strain>
        <strain evidence="2">SpSt-97</strain>
    </source>
</reference>
<dbReference type="PANTHER" id="PTHR43546:SF3">
    <property type="entry name" value="UPF0173 METAL-DEPENDENT HYDROLASE MJ1163"/>
    <property type="match status" value="1"/>
</dbReference>
<dbReference type="EMBL" id="DRUC01000027">
    <property type="protein sequence ID" value="HHF47910.1"/>
    <property type="molecule type" value="Genomic_DNA"/>
</dbReference>
<dbReference type="SMART" id="SM00849">
    <property type="entry name" value="Lactamase_B"/>
    <property type="match status" value="1"/>
</dbReference>
<keyword evidence="2" id="KW-0378">Hydrolase</keyword>
<feature type="domain" description="Metallo-beta-lactamase" evidence="1">
    <location>
        <begin position="7"/>
        <end position="151"/>
    </location>
</feature>
<dbReference type="PANTHER" id="PTHR43546">
    <property type="entry name" value="UPF0173 METAL-DEPENDENT HYDROLASE MJ1163-RELATED"/>
    <property type="match status" value="1"/>
</dbReference>
<sequence length="185" mass="21434">MKLTWLGNSCVVIDGDLRVIIDPNYLAEPEGQFDYVLITHEHDDHIDVEKLKKIEYRKLLAPKHTLELYKLDGIAVKPGMTFDDIEVLESWCWKAIESVSYLYQGVLHAGDSAKFPDCNPRIVLTACFPDYYNDYLMEMKRLKPELVIPIHYKSEKRANAEGLKDILEKEGIKCKILEIKESIEF</sequence>
<gene>
    <name evidence="4" type="ORF">ENL48_01515</name>
    <name evidence="3" type="ORF">ENT89_04395</name>
    <name evidence="2" type="ORF">ENX77_01915</name>
</gene>
<dbReference type="EMBL" id="DTPI01000008">
    <property type="protein sequence ID" value="HGE65874.1"/>
    <property type="molecule type" value="Genomic_DNA"/>
</dbReference>
<protein>
    <submittedName>
        <fullName evidence="2">MBL fold metallo-hydrolase</fullName>
    </submittedName>
</protein>